<comment type="caution">
    <text evidence="2">The sequence shown here is derived from an EMBL/GenBank/DDBJ whole genome shotgun (WGS) entry which is preliminary data.</text>
</comment>
<dbReference type="EMBL" id="BKCJ010008943">
    <property type="protein sequence ID" value="GEU84661.1"/>
    <property type="molecule type" value="Genomic_DNA"/>
</dbReference>
<keyword evidence="1" id="KW-0175">Coiled coil</keyword>
<reference evidence="2" key="1">
    <citation type="journal article" date="2019" name="Sci. Rep.">
        <title>Draft genome of Tanacetum cinerariifolium, the natural source of mosquito coil.</title>
        <authorList>
            <person name="Yamashiro T."/>
            <person name="Shiraishi A."/>
            <person name="Satake H."/>
            <person name="Nakayama K."/>
        </authorList>
    </citation>
    <scope>NUCLEOTIDE SEQUENCE</scope>
</reference>
<protein>
    <submittedName>
        <fullName evidence="2">Retrotransposon Orf1</fullName>
    </submittedName>
</protein>
<gene>
    <name evidence="2" type="ORF">Tci_056639</name>
</gene>
<sequence>MSYRDSEISGLKCELEKLKKEKESTQLKLENFDQASKSLDKLIGSQITDKSRKGVGFECYNAVSPPPIGLFSPPKINLAYSGLEEFQQSEFESYRPKSCKIKSKNASENIPNELKESTEVKESSDVPLVKNRVSNNKYYTVKSPVVVEKKTVVHTVAKMEFVKAKQQEKPVRKPVKYAEMYMSQGPRGNQINWNNLKSQQLGSNFVMHNKACFVCGSFKHVQANCNYDHTERVESRNNFTRVTYNNSTRKTHPNAYRNNAPRAILMKTGLRPLNTARPVNTAHPTTTVHCARPMSCFSKSAHSTVKRPYQQRTTFTNKSFRQTINTARLRPVNTTRPRSVNTARPRPVNTIRPRLVTTARPNLAVVNAVRENKINAVKASACWVWRPTKPNGASITLERHNYINGHLQQVQEDQGYVDIGCSRNMTRNMSYLFEYEDIDDGYVVFGGLCFLGFGLTFAG</sequence>
<organism evidence="2">
    <name type="scientific">Tanacetum cinerariifolium</name>
    <name type="common">Dalmatian daisy</name>
    <name type="synonym">Chrysanthemum cinerariifolium</name>
    <dbReference type="NCBI Taxonomy" id="118510"/>
    <lineage>
        <taxon>Eukaryota</taxon>
        <taxon>Viridiplantae</taxon>
        <taxon>Streptophyta</taxon>
        <taxon>Embryophyta</taxon>
        <taxon>Tracheophyta</taxon>
        <taxon>Spermatophyta</taxon>
        <taxon>Magnoliopsida</taxon>
        <taxon>eudicotyledons</taxon>
        <taxon>Gunneridae</taxon>
        <taxon>Pentapetalae</taxon>
        <taxon>asterids</taxon>
        <taxon>campanulids</taxon>
        <taxon>Asterales</taxon>
        <taxon>Asteraceae</taxon>
        <taxon>Asteroideae</taxon>
        <taxon>Anthemideae</taxon>
        <taxon>Anthemidinae</taxon>
        <taxon>Tanacetum</taxon>
    </lineage>
</organism>
<evidence type="ECO:0000313" key="2">
    <source>
        <dbReference type="EMBL" id="GEU84661.1"/>
    </source>
</evidence>
<evidence type="ECO:0000256" key="1">
    <source>
        <dbReference type="SAM" id="Coils"/>
    </source>
</evidence>
<dbReference type="AlphaFoldDB" id="A0A6L2NEJ0"/>
<name>A0A6L2NEJ0_TANCI</name>
<accession>A0A6L2NEJ0</accession>
<feature type="coiled-coil region" evidence="1">
    <location>
        <begin position="8"/>
        <end position="35"/>
    </location>
</feature>
<proteinExistence type="predicted"/>